<dbReference type="Proteomes" id="UP000322234">
    <property type="component" value="Unassembled WGS sequence"/>
</dbReference>
<protein>
    <submittedName>
        <fullName evidence="1">Uncharacterized protein</fullName>
    </submittedName>
</protein>
<proteinExistence type="predicted"/>
<organism evidence="1 2">
    <name type="scientific">Bos mutus</name>
    <name type="common">wild yak</name>
    <dbReference type="NCBI Taxonomy" id="72004"/>
    <lineage>
        <taxon>Eukaryota</taxon>
        <taxon>Metazoa</taxon>
        <taxon>Chordata</taxon>
        <taxon>Craniata</taxon>
        <taxon>Vertebrata</taxon>
        <taxon>Euteleostomi</taxon>
        <taxon>Mammalia</taxon>
        <taxon>Eutheria</taxon>
        <taxon>Laurasiatheria</taxon>
        <taxon>Artiodactyla</taxon>
        <taxon>Ruminantia</taxon>
        <taxon>Pecora</taxon>
        <taxon>Bovidae</taxon>
        <taxon>Bovinae</taxon>
        <taxon>Bos</taxon>
    </lineage>
</organism>
<sequence>MTTKLSVTRRHSLAGFPSTTTTLKLKHMHADMHMQKLKELQQRKTITRDYNLVPAFLGKDEKEEVAKHEVTEE</sequence>
<evidence type="ECO:0000313" key="2">
    <source>
        <dbReference type="Proteomes" id="UP000322234"/>
    </source>
</evidence>
<gene>
    <name evidence="1" type="ORF">E5288_WYG003819</name>
</gene>
<name>A0A6B0RKN5_9CETA</name>
<evidence type="ECO:0000313" key="1">
    <source>
        <dbReference type="EMBL" id="MXQ88576.1"/>
    </source>
</evidence>
<dbReference type="AlphaFoldDB" id="A0A6B0RKN5"/>
<accession>A0A6B0RKN5</accession>
<dbReference type="EMBL" id="VBQZ03000047">
    <property type="protein sequence ID" value="MXQ88576.1"/>
    <property type="molecule type" value="Genomic_DNA"/>
</dbReference>
<comment type="caution">
    <text evidence="1">The sequence shown here is derived from an EMBL/GenBank/DDBJ whole genome shotgun (WGS) entry which is preliminary data.</text>
</comment>
<reference evidence="1" key="1">
    <citation type="submission" date="2019-10" db="EMBL/GenBank/DDBJ databases">
        <title>The sequence and de novo assembly of the wild yak genome.</title>
        <authorList>
            <person name="Liu Y."/>
        </authorList>
    </citation>
    <scope>NUCLEOTIDE SEQUENCE [LARGE SCALE GENOMIC DNA]</scope>
    <source>
        <strain evidence="1">WY2019</strain>
    </source>
</reference>
<keyword evidence="2" id="KW-1185">Reference proteome</keyword>